<sequence>MFADMRYKDKNDHVDIPDYGAIFMSNTGTKKECFQRKLLGLPLAQSNFVLHVKKGMILFLFEFEKRQLHGVFRATSNGEIDIEPNAFKSSGKRFPAQVCFTHVWKCNPLAEYEFMDAIRDNYFSGKKFKFGLSKDQVYKLITLFHSKRIPIKPTNEDARFGGNRKNLRDRIRFIEEEDEVKEVDDHGYRTLMDERKQKDNRKRFLTNYITQQDDFGKISVARNDENFQMDKNKYFRDDNRTQDDYHSPHNLGRGSQNQMIDDGGYFGHETVESQQRTLTEHLSSKSIGTTDVWINPSYDPRRSNEHPPYEPIGTDLSHFNQNNSDFIPISEVTEQYQHPFEFNNIEDKYERGFSYSTSCDPSLITIHTPYDPEVPDFIHKPYDPEVPEFCHKSSYFAPVPGSSPVSNRPVYPNETIPYHSQNKHSDLGKFRSKHVRKVSVFDRLTKAPEVQKHKQELESDEKDDLDASVNKVMKMLEKIVSSPIKTTRKRKPSFKQDDDDKITLSKIKIVDYDLPNIESDEYEGIEGDESVIEETRVVDFKRRKKTNKNLDDESKEVGIESDVGKRRKLIRPVFVKNDTSVKVDCHLAKAVERLENTEGQKSNIEGEVSSRVEENVNVENCQVLKEQLQEKHDFDDVARVQGEVSSQVEQNVNVQNWQILKEQQQEKHGLDDVARVEGEVSSKGEENVNVENCKVVEEQPQEKHGLDDVAHVESSKAEKKTCGWIEG</sequence>
<name>A0ACB9BM89_CICIN</name>
<proteinExistence type="predicted"/>
<comment type="caution">
    <text evidence="1">The sequence shown here is derived from an EMBL/GenBank/DDBJ whole genome shotgun (WGS) entry which is preliminary data.</text>
</comment>
<accession>A0ACB9BM89</accession>
<reference evidence="2" key="1">
    <citation type="journal article" date="2022" name="Mol. Ecol. Resour.">
        <title>The genomes of chicory, endive, great burdock and yacon provide insights into Asteraceae palaeo-polyploidization history and plant inulin production.</title>
        <authorList>
            <person name="Fan W."/>
            <person name="Wang S."/>
            <person name="Wang H."/>
            <person name="Wang A."/>
            <person name="Jiang F."/>
            <person name="Liu H."/>
            <person name="Zhao H."/>
            <person name="Xu D."/>
            <person name="Zhang Y."/>
        </authorList>
    </citation>
    <scope>NUCLEOTIDE SEQUENCE [LARGE SCALE GENOMIC DNA]</scope>
    <source>
        <strain evidence="2">cv. Punajuju</strain>
    </source>
</reference>
<dbReference type="Proteomes" id="UP001055811">
    <property type="component" value="Linkage Group LG06"/>
</dbReference>
<dbReference type="EMBL" id="CM042014">
    <property type="protein sequence ID" value="KAI3723152.1"/>
    <property type="molecule type" value="Genomic_DNA"/>
</dbReference>
<gene>
    <name evidence="1" type="ORF">L2E82_34544</name>
</gene>
<evidence type="ECO:0000313" key="1">
    <source>
        <dbReference type="EMBL" id="KAI3723152.1"/>
    </source>
</evidence>
<organism evidence="1 2">
    <name type="scientific">Cichorium intybus</name>
    <name type="common">Chicory</name>
    <dbReference type="NCBI Taxonomy" id="13427"/>
    <lineage>
        <taxon>Eukaryota</taxon>
        <taxon>Viridiplantae</taxon>
        <taxon>Streptophyta</taxon>
        <taxon>Embryophyta</taxon>
        <taxon>Tracheophyta</taxon>
        <taxon>Spermatophyta</taxon>
        <taxon>Magnoliopsida</taxon>
        <taxon>eudicotyledons</taxon>
        <taxon>Gunneridae</taxon>
        <taxon>Pentapetalae</taxon>
        <taxon>asterids</taxon>
        <taxon>campanulids</taxon>
        <taxon>Asterales</taxon>
        <taxon>Asteraceae</taxon>
        <taxon>Cichorioideae</taxon>
        <taxon>Cichorieae</taxon>
        <taxon>Cichoriinae</taxon>
        <taxon>Cichorium</taxon>
    </lineage>
</organism>
<keyword evidence="2" id="KW-1185">Reference proteome</keyword>
<protein>
    <submittedName>
        <fullName evidence="1">Uncharacterized protein</fullName>
    </submittedName>
</protein>
<evidence type="ECO:0000313" key="2">
    <source>
        <dbReference type="Proteomes" id="UP001055811"/>
    </source>
</evidence>
<reference evidence="1 2" key="2">
    <citation type="journal article" date="2022" name="Mol. Ecol. Resour.">
        <title>The genomes of chicory, endive, great burdock and yacon provide insights into Asteraceae paleo-polyploidization history and plant inulin production.</title>
        <authorList>
            <person name="Fan W."/>
            <person name="Wang S."/>
            <person name="Wang H."/>
            <person name="Wang A."/>
            <person name="Jiang F."/>
            <person name="Liu H."/>
            <person name="Zhao H."/>
            <person name="Xu D."/>
            <person name="Zhang Y."/>
        </authorList>
    </citation>
    <scope>NUCLEOTIDE SEQUENCE [LARGE SCALE GENOMIC DNA]</scope>
    <source>
        <strain evidence="2">cv. Punajuju</strain>
        <tissue evidence="1">Leaves</tissue>
    </source>
</reference>